<name>A0A9W4UET4_9PLEO</name>
<dbReference type="Pfam" id="PF11951">
    <property type="entry name" value="Fungal_trans_2"/>
    <property type="match status" value="1"/>
</dbReference>
<evidence type="ECO:0000259" key="2">
    <source>
        <dbReference type="PROSITE" id="PS00463"/>
    </source>
</evidence>
<dbReference type="AlphaFoldDB" id="A0A9W4UET4"/>
<comment type="caution">
    <text evidence="3">The sequence shown here is derived from an EMBL/GenBank/DDBJ whole genome shotgun (WGS) entry which is preliminary data.</text>
</comment>
<proteinExistence type="predicted"/>
<organism evidence="3 4">
    <name type="scientific">Periconia digitata</name>
    <dbReference type="NCBI Taxonomy" id="1303443"/>
    <lineage>
        <taxon>Eukaryota</taxon>
        <taxon>Fungi</taxon>
        <taxon>Dikarya</taxon>
        <taxon>Ascomycota</taxon>
        <taxon>Pezizomycotina</taxon>
        <taxon>Dothideomycetes</taxon>
        <taxon>Pleosporomycetidae</taxon>
        <taxon>Pleosporales</taxon>
        <taxon>Massarineae</taxon>
        <taxon>Periconiaceae</taxon>
        <taxon>Periconia</taxon>
    </lineage>
</organism>
<evidence type="ECO:0000256" key="1">
    <source>
        <dbReference type="ARBA" id="ARBA00023242"/>
    </source>
</evidence>
<dbReference type="InterPro" id="IPR021858">
    <property type="entry name" value="Fun_TF"/>
</dbReference>
<reference evidence="3" key="1">
    <citation type="submission" date="2023-01" db="EMBL/GenBank/DDBJ databases">
        <authorList>
            <person name="Van Ghelder C."/>
            <person name="Rancurel C."/>
        </authorList>
    </citation>
    <scope>NUCLEOTIDE SEQUENCE</scope>
    <source>
        <strain evidence="3">CNCM I-4278</strain>
    </source>
</reference>
<protein>
    <recommendedName>
        <fullName evidence="2">Zn(2)-C6 fungal-type domain-containing protein</fullName>
    </recommendedName>
</protein>
<dbReference type="OrthoDB" id="4137815at2759"/>
<dbReference type="Proteomes" id="UP001152607">
    <property type="component" value="Unassembled WGS sequence"/>
</dbReference>
<dbReference type="EMBL" id="CAOQHR010000004">
    <property type="protein sequence ID" value="CAI6332998.1"/>
    <property type="molecule type" value="Genomic_DNA"/>
</dbReference>
<feature type="domain" description="Zn(2)-C6 fungal-type" evidence="2">
    <location>
        <begin position="13"/>
        <end position="43"/>
    </location>
</feature>
<keyword evidence="1" id="KW-0539">Nucleus</keyword>
<dbReference type="PROSITE" id="PS00463">
    <property type="entry name" value="ZN2_CY6_FUNGAL_1"/>
    <property type="match status" value="1"/>
</dbReference>
<dbReference type="GO" id="GO:0000981">
    <property type="term" value="F:DNA-binding transcription factor activity, RNA polymerase II-specific"/>
    <property type="evidence" value="ECO:0007669"/>
    <property type="project" value="InterPro"/>
</dbReference>
<sequence length="480" mass="53567">MEELGRLKPRSLACERCHSQRRRCRFDPGTVACVACGSNRVPCQERKQKRMGRRPVVHKVPSGAGAYLVMDSHMGGSSSESSDLTAANWASGDSPAYDTLHIYLPMSLTSEDQMLQRTLRTRRGFFRVHRLFLVGESFADDFQRTVTSLTHHAPEVLPRGYMAVLQLMNSQRDAKSRPGMDLTLGCSSLQSFRNKTTSSLNIEGAAVVLILGQLLLAYNAILWLSATRTIAQSTLLAIQHCYPALRQRPEYDCLTITPVFIDIIDSLLRRQVPILRPPETTRHIVDRCCGVFSSLLPILYDLCHRSHAIKTNSSSKLPHADPANPYADIEEKIESWTPRYPPDFFKRYPPAETTAMLAIAAIYQKTALLVIHRLRFPLRTNDDHGKAAAHSILDHVLPFSKTSTEGATGLNLDFPLLVATVELPSRGAAIAALFEPLRFCKAQLESNLGFVERVWKARDEGFQGSWLDLVEGVYVGDVLP</sequence>
<accession>A0A9W4UET4</accession>
<evidence type="ECO:0000313" key="4">
    <source>
        <dbReference type="Proteomes" id="UP001152607"/>
    </source>
</evidence>
<dbReference type="GO" id="GO:0008270">
    <property type="term" value="F:zinc ion binding"/>
    <property type="evidence" value="ECO:0007669"/>
    <property type="project" value="InterPro"/>
</dbReference>
<evidence type="ECO:0000313" key="3">
    <source>
        <dbReference type="EMBL" id="CAI6332998.1"/>
    </source>
</evidence>
<keyword evidence="4" id="KW-1185">Reference proteome</keyword>
<gene>
    <name evidence="3" type="ORF">PDIGIT_LOCUS6032</name>
</gene>
<dbReference type="InterPro" id="IPR001138">
    <property type="entry name" value="Zn2Cys6_DnaBD"/>
</dbReference>